<dbReference type="AlphaFoldDB" id="A0A8X6WIX5"/>
<reference evidence="1" key="1">
    <citation type="submission" date="2020-08" db="EMBL/GenBank/DDBJ databases">
        <title>Multicomponent nature underlies the extraordinary mechanical properties of spider dragline silk.</title>
        <authorList>
            <person name="Kono N."/>
            <person name="Nakamura H."/>
            <person name="Mori M."/>
            <person name="Yoshida Y."/>
            <person name="Ohtoshi R."/>
            <person name="Malay A.D."/>
            <person name="Moran D.A.P."/>
            <person name="Tomita M."/>
            <person name="Numata K."/>
            <person name="Arakawa K."/>
        </authorList>
    </citation>
    <scope>NUCLEOTIDE SEQUENCE</scope>
</reference>
<dbReference type="PANTHER" id="PTHR46060">
    <property type="entry name" value="MARINER MOS1 TRANSPOSASE-LIKE PROTEIN"/>
    <property type="match status" value="1"/>
</dbReference>
<dbReference type="EMBL" id="BMAU01021435">
    <property type="protein sequence ID" value="GFY35977.1"/>
    <property type="molecule type" value="Genomic_DNA"/>
</dbReference>
<dbReference type="GO" id="GO:0005634">
    <property type="term" value="C:nucleus"/>
    <property type="evidence" value="ECO:0007669"/>
    <property type="project" value="TreeGrafter"/>
</dbReference>
<dbReference type="InterPro" id="IPR052709">
    <property type="entry name" value="Transposase-MT_Hybrid"/>
</dbReference>
<dbReference type="GO" id="GO:0006303">
    <property type="term" value="P:double-strand break repair via nonhomologous end joining"/>
    <property type="evidence" value="ECO:0007669"/>
    <property type="project" value="TreeGrafter"/>
</dbReference>
<comment type="caution">
    <text evidence="1">The sequence shown here is derived from an EMBL/GenBank/DDBJ whole genome shotgun (WGS) entry which is preliminary data.</text>
</comment>
<organism evidence="1 2">
    <name type="scientific">Trichonephila clavipes</name>
    <name type="common">Golden silk orbweaver</name>
    <name type="synonym">Nephila clavipes</name>
    <dbReference type="NCBI Taxonomy" id="2585209"/>
    <lineage>
        <taxon>Eukaryota</taxon>
        <taxon>Metazoa</taxon>
        <taxon>Ecdysozoa</taxon>
        <taxon>Arthropoda</taxon>
        <taxon>Chelicerata</taxon>
        <taxon>Arachnida</taxon>
        <taxon>Araneae</taxon>
        <taxon>Araneomorphae</taxon>
        <taxon>Entelegynae</taxon>
        <taxon>Araneoidea</taxon>
        <taxon>Nephilidae</taxon>
        <taxon>Trichonephila</taxon>
    </lineage>
</organism>
<dbReference type="Pfam" id="PF01359">
    <property type="entry name" value="Transposase_1"/>
    <property type="match status" value="1"/>
</dbReference>
<name>A0A8X6WIX5_TRICX</name>
<dbReference type="PANTHER" id="PTHR46060:SF2">
    <property type="entry name" value="HISTONE-LYSINE N-METHYLTRANSFERASE SETMAR"/>
    <property type="match status" value="1"/>
</dbReference>
<dbReference type="Gene3D" id="3.30.420.10">
    <property type="entry name" value="Ribonuclease H-like superfamily/Ribonuclease H"/>
    <property type="match status" value="1"/>
</dbReference>
<dbReference type="GO" id="GO:0035861">
    <property type="term" value="C:site of double-strand break"/>
    <property type="evidence" value="ECO:0007669"/>
    <property type="project" value="TreeGrafter"/>
</dbReference>
<dbReference type="GO" id="GO:0000793">
    <property type="term" value="C:condensed chromosome"/>
    <property type="evidence" value="ECO:0007669"/>
    <property type="project" value="TreeGrafter"/>
</dbReference>
<dbReference type="GO" id="GO:0003690">
    <property type="term" value="F:double-stranded DNA binding"/>
    <property type="evidence" value="ECO:0007669"/>
    <property type="project" value="TreeGrafter"/>
</dbReference>
<evidence type="ECO:0000313" key="2">
    <source>
        <dbReference type="Proteomes" id="UP000887159"/>
    </source>
</evidence>
<dbReference type="GO" id="GO:0015074">
    <property type="term" value="P:DNA integration"/>
    <property type="evidence" value="ECO:0007669"/>
    <property type="project" value="TreeGrafter"/>
</dbReference>
<evidence type="ECO:0000313" key="1">
    <source>
        <dbReference type="EMBL" id="GFY35977.1"/>
    </source>
</evidence>
<dbReference type="GO" id="GO:0042800">
    <property type="term" value="F:histone H3K4 methyltransferase activity"/>
    <property type="evidence" value="ECO:0007669"/>
    <property type="project" value="TreeGrafter"/>
</dbReference>
<dbReference type="Proteomes" id="UP000887159">
    <property type="component" value="Unassembled WGS sequence"/>
</dbReference>
<proteinExistence type="predicted"/>
<dbReference type="GO" id="GO:0003697">
    <property type="term" value="F:single-stranded DNA binding"/>
    <property type="evidence" value="ECO:0007669"/>
    <property type="project" value="TreeGrafter"/>
</dbReference>
<dbReference type="GO" id="GO:0031297">
    <property type="term" value="P:replication fork processing"/>
    <property type="evidence" value="ECO:0007669"/>
    <property type="project" value="TreeGrafter"/>
</dbReference>
<dbReference type="GO" id="GO:0046975">
    <property type="term" value="F:histone H3K36 methyltransferase activity"/>
    <property type="evidence" value="ECO:0007669"/>
    <property type="project" value="TreeGrafter"/>
</dbReference>
<gene>
    <name evidence="1" type="ORF">TNCV_4843491</name>
</gene>
<sequence length="159" mass="18517">MAVVPISHEVLIKQFQIYARCQGENASHVAEIVNGLYDADTVTANDVQFWFRRFRLGTIYYELFPYGQTLNSQLYCQQLDRLKLAIDQKWPELANRRGVVFHQDNARPNTSVVTRQKLWELVLKPSPCQHNGNEVDDWTGLDEWNSWFKSETRTGAKIL</sequence>
<dbReference type="GO" id="GO:0000014">
    <property type="term" value="F:single-stranded DNA endodeoxyribonuclease activity"/>
    <property type="evidence" value="ECO:0007669"/>
    <property type="project" value="TreeGrafter"/>
</dbReference>
<keyword evidence="2" id="KW-1185">Reference proteome</keyword>
<accession>A0A8X6WIX5</accession>
<dbReference type="InterPro" id="IPR036397">
    <property type="entry name" value="RNaseH_sf"/>
</dbReference>
<dbReference type="GO" id="GO:0000729">
    <property type="term" value="P:DNA double-strand break processing"/>
    <property type="evidence" value="ECO:0007669"/>
    <property type="project" value="TreeGrafter"/>
</dbReference>
<dbReference type="InterPro" id="IPR001888">
    <property type="entry name" value="Transposase_1"/>
</dbReference>
<dbReference type="GO" id="GO:0044547">
    <property type="term" value="F:DNA topoisomerase binding"/>
    <property type="evidence" value="ECO:0007669"/>
    <property type="project" value="TreeGrafter"/>
</dbReference>
<dbReference type="GO" id="GO:0044774">
    <property type="term" value="P:mitotic DNA integrity checkpoint signaling"/>
    <property type="evidence" value="ECO:0007669"/>
    <property type="project" value="TreeGrafter"/>
</dbReference>
<protein>
    <submittedName>
        <fullName evidence="1">Mariner transposase</fullName>
    </submittedName>
</protein>